<organism evidence="1 2">
    <name type="scientific">Dyadobacter psychrotolerans</name>
    <dbReference type="NCBI Taxonomy" id="2541721"/>
    <lineage>
        <taxon>Bacteria</taxon>
        <taxon>Pseudomonadati</taxon>
        <taxon>Bacteroidota</taxon>
        <taxon>Cytophagia</taxon>
        <taxon>Cytophagales</taxon>
        <taxon>Spirosomataceae</taxon>
        <taxon>Dyadobacter</taxon>
    </lineage>
</organism>
<dbReference type="Pfam" id="PF26421">
    <property type="entry name" value="Avidin_like"/>
    <property type="match status" value="1"/>
</dbReference>
<dbReference type="OrthoDB" id="5684515at2"/>
<protein>
    <submittedName>
        <fullName evidence="1">N-acetylglutamate synthase</fullName>
    </submittedName>
</protein>
<dbReference type="EMBL" id="SMFL01000003">
    <property type="protein sequence ID" value="TDE16801.1"/>
    <property type="molecule type" value="Genomic_DNA"/>
</dbReference>
<reference evidence="1 2" key="1">
    <citation type="submission" date="2019-03" db="EMBL/GenBank/DDBJ databases">
        <title>Dyadobacter AR-3-6 sp. nov., isolated from arctic soil.</title>
        <authorList>
            <person name="Chaudhary D.K."/>
        </authorList>
    </citation>
    <scope>NUCLEOTIDE SEQUENCE [LARGE SCALE GENOMIC DNA]</scope>
    <source>
        <strain evidence="1 2">AR-3-6</strain>
    </source>
</reference>
<accession>A0A4R5DX99</accession>
<gene>
    <name evidence="1" type="ORF">E0F88_11305</name>
</gene>
<comment type="caution">
    <text evidence="1">The sequence shown here is derived from an EMBL/GenBank/DDBJ whole genome shotgun (WGS) entry which is preliminary data.</text>
</comment>
<evidence type="ECO:0000313" key="2">
    <source>
        <dbReference type="Proteomes" id="UP000294850"/>
    </source>
</evidence>
<keyword evidence="2" id="KW-1185">Reference proteome</keyword>
<evidence type="ECO:0000313" key="1">
    <source>
        <dbReference type="EMBL" id="TDE16801.1"/>
    </source>
</evidence>
<proteinExistence type="predicted"/>
<dbReference type="AlphaFoldDB" id="A0A4R5DX99"/>
<sequence>MIDYNNKIFIPLSNSENGEVDLSMQFHYKQNGNILTCSYSGGRIRLGQLIALVDENGCLDMRYHQINTFGEIMTGICKSTPEILESGKIRLFEKWKWTAGDFSEGESVLVEQ</sequence>
<dbReference type="InterPro" id="IPR058595">
    <property type="entry name" value="Avidin-like"/>
</dbReference>
<name>A0A4R5DX99_9BACT</name>
<dbReference type="RefSeq" id="WP_131958333.1">
    <property type="nucleotide sequence ID" value="NZ_SMFL01000003.1"/>
</dbReference>
<dbReference type="Proteomes" id="UP000294850">
    <property type="component" value="Unassembled WGS sequence"/>
</dbReference>